<keyword evidence="1" id="KW-0732">Signal</keyword>
<name>A0A6A5VUN0_9PLEO</name>
<dbReference type="Proteomes" id="UP000800036">
    <property type="component" value="Unassembled WGS sequence"/>
</dbReference>
<protein>
    <recommendedName>
        <fullName evidence="4">Secreted protein</fullName>
    </recommendedName>
</protein>
<sequence length="176" mass="19762">MLALLHLFAAYTGARPCSLVDASDEEDTCAGESGPDEDILENDELMSILYEHVTIVAVKVQGRTRLGMCVTLIHTKGEDRKPQPKTFTMWQNKNPFLCPIAHMVAVGLHHDAFAATSIRDPEAILRARIPTRKTCIIFRWKKSKLKEPIFRELARVEGQASLVNCESGVQYHMIQT</sequence>
<dbReference type="InterPro" id="IPR021842">
    <property type="entry name" value="DUF3435"/>
</dbReference>
<evidence type="ECO:0008006" key="4">
    <source>
        <dbReference type="Google" id="ProtNLM"/>
    </source>
</evidence>
<evidence type="ECO:0000313" key="2">
    <source>
        <dbReference type="EMBL" id="KAF1980468.1"/>
    </source>
</evidence>
<dbReference type="EMBL" id="ML976656">
    <property type="protein sequence ID" value="KAF1980468.1"/>
    <property type="molecule type" value="Genomic_DNA"/>
</dbReference>
<dbReference type="PANTHER" id="PTHR37535:SF4">
    <property type="entry name" value="FLUG DOMAIN-CONTAINING PROTEIN"/>
    <property type="match status" value="1"/>
</dbReference>
<evidence type="ECO:0000313" key="3">
    <source>
        <dbReference type="Proteomes" id="UP000800036"/>
    </source>
</evidence>
<keyword evidence="3" id="KW-1185">Reference proteome</keyword>
<feature type="signal peptide" evidence="1">
    <location>
        <begin position="1"/>
        <end position="16"/>
    </location>
</feature>
<accession>A0A6A5VUN0</accession>
<dbReference type="AlphaFoldDB" id="A0A6A5VUN0"/>
<gene>
    <name evidence="2" type="ORF">BU23DRAFT_444207</name>
</gene>
<reference evidence="2" key="1">
    <citation type="journal article" date="2020" name="Stud. Mycol.">
        <title>101 Dothideomycetes genomes: a test case for predicting lifestyles and emergence of pathogens.</title>
        <authorList>
            <person name="Haridas S."/>
            <person name="Albert R."/>
            <person name="Binder M."/>
            <person name="Bloem J."/>
            <person name="Labutti K."/>
            <person name="Salamov A."/>
            <person name="Andreopoulos B."/>
            <person name="Baker S."/>
            <person name="Barry K."/>
            <person name="Bills G."/>
            <person name="Bluhm B."/>
            <person name="Cannon C."/>
            <person name="Castanera R."/>
            <person name="Culley D."/>
            <person name="Daum C."/>
            <person name="Ezra D."/>
            <person name="Gonzalez J."/>
            <person name="Henrissat B."/>
            <person name="Kuo A."/>
            <person name="Liang C."/>
            <person name="Lipzen A."/>
            <person name="Lutzoni F."/>
            <person name="Magnuson J."/>
            <person name="Mondo S."/>
            <person name="Nolan M."/>
            <person name="Ohm R."/>
            <person name="Pangilinan J."/>
            <person name="Park H.-J."/>
            <person name="Ramirez L."/>
            <person name="Alfaro M."/>
            <person name="Sun H."/>
            <person name="Tritt A."/>
            <person name="Yoshinaga Y."/>
            <person name="Zwiers L.-H."/>
            <person name="Turgeon B."/>
            <person name="Goodwin S."/>
            <person name="Spatafora J."/>
            <person name="Crous P."/>
            <person name="Grigoriev I."/>
        </authorList>
    </citation>
    <scope>NUCLEOTIDE SEQUENCE</scope>
    <source>
        <strain evidence="2">CBS 107.79</strain>
    </source>
</reference>
<dbReference type="Pfam" id="PF11917">
    <property type="entry name" value="DUF3435"/>
    <property type="match status" value="1"/>
</dbReference>
<proteinExistence type="predicted"/>
<organism evidence="2 3">
    <name type="scientific">Bimuria novae-zelandiae CBS 107.79</name>
    <dbReference type="NCBI Taxonomy" id="1447943"/>
    <lineage>
        <taxon>Eukaryota</taxon>
        <taxon>Fungi</taxon>
        <taxon>Dikarya</taxon>
        <taxon>Ascomycota</taxon>
        <taxon>Pezizomycotina</taxon>
        <taxon>Dothideomycetes</taxon>
        <taxon>Pleosporomycetidae</taxon>
        <taxon>Pleosporales</taxon>
        <taxon>Massarineae</taxon>
        <taxon>Didymosphaeriaceae</taxon>
        <taxon>Bimuria</taxon>
    </lineage>
</organism>
<dbReference type="OrthoDB" id="4485682at2759"/>
<feature type="chain" id="PRO_5025566741" description="Secreted protein" evidence="1">
    <location>
        <begin position="17"/>
        <end position="176"/>
    </location>
</feature>
<dbReference type="PANTHER" id="PTHR37535">
    <property type="entry name" value="FLUG DOMAIN PROTEIN"/>
    <property type="match status" value="1"/>
</dbReference>
<evidence type="ECO:0000256" key="1">
    <source>
        <dbReference type="SAM" id="SignalP"/>
    </source>
</evidence>